<dbReference type="InterPro" id="IPR001789">
    <property type="entry name" value="Sig_transdc_resp-reg_receiver"/>
</dbReference>
<dbReference type="GO" id="GO:0005829">
    <property type="term" value="C:cytosol"/>
    <property type="evidence" value="ECO:0007669"/>
    <property type="project" value="TreeGrafter"/>
</dbReference>
<dbReference type="KEGG" id="pbj:VN24_08225"/>
<dbReference type="SUPFAM" id="SSF52172">
    <property type="entry name" value="CheY-like"/>
    <property type="match status" value="1"/>
</dbReference>
<proteinExistence type="predicted"/>
<sequence length="237" mass="26979">MAGEMILIVDDEMEIGGLLGMYLQKEGYRYHVSMNGAQALQFVEELEPDLIVLDVFLPDLDGYELCRQLRTMTTAPIMFLSCRDTELDKVVGLSVGGDDYLSKPFSPPELVARIKAHLRRSQMQLHRLTVKSKSILSSKSLQVHLDSHEVYVDGEKIELSAKEYQLLSYFMLNSKQVLSFDQLLLNIWGMENEVETKTLQVHVGNLRKKIEKDPAKPQRLVTVRGTGYKFNEAARTI</sequence>
<dbReference type="CDD" id="cd00383">
    <property type="entry name" value="trans_reg_C"/>
    <property type="match status" value="1"/>
</dbReference>
<evidence type="ECO:0000256" key="3">
    <source>
        <dbReference type="ARBA" id="ARBA00023012"/>
    </source>
</evidence>
<dbReference type="GO" id="GO:0032993">
    <property type="term" value="C:protein-DNA complex"/>
    <property type="evidence" value="ECO:0007669"/>
    <property type="project" value="TreeGrafter"/>
</dbReference>
<evidence type="ECO:0000256" key="6">
    <source>
        <dbReference type="ARBA" id="ARBA00023163"/>
    </source>
</evidence>
<dbReference type="OrthoDB" id="9790442at2"/>
<dbReference type="InterPro" id="IPR036388">
    <property type="entry name" value="WH-like_DNA-bd_sf"/>
</dbReference>
<gene>
    <name evidence="11" type="ORF">VN24_08225</name>
</gene>
<reference evidence="12" key="2">
    <citation type="submission" date="2015-03" db="EMBL/GenBank/DDBJ databases">
        <title>Genome sequence of Paenibacillus beijingensis strain DSM 24997T.</title>
        <authorList>
            <person name="Kwak Y."/>
            <person name="Shin J.-H."/>
        </authorList>
    </citation>
    <scope>NUCLEOTIDE SEQUENCE [LARGE SCALE GENOMIC DNA]</scope>
    <source>
        <strain evidence="12">DSM 24997</strain>
    </source>
</reference>
<name>A0A0D5NI07_9BACL</name>
<feature type="modified residue" description="4-aspartylphosphate" evidence="7">
    <location>
        <position position="54"/>
    </location>
</feature>
<dbReference type="PANTHER" id="PTHR48111:SF40">
    <property type="entry name" value="PHOSPHATE REGULON TRANSCRIPTIONAL REGULATORY PROTEIN PHOB"/>
    <property type="match status" value="1"/>
</dbReference>
<dbReference type="InterPro" id="IPR001867">
    <property type="entry name" value="OmpR/PhoB-type_DNA-bd"/>
</dbReference>
<dbReference type="PATRIC" id="fig|1126833.4.peg.1816"/>
<dbReference type="InterPro" id="IPR011006">
    <property type="entry name" value="CheY-like_superfamily"/>
</dbReference>
<evidence type="ECO:0000256" key="4">
    <source>
        <dbReference type="ARBA" id="ARBA00023015"/>
    </source>
</evidence>
<dbReference type="SMART" id="SM00862">
    <property type="entry name" value="Trans_reg_C"/>
    <property type="match status" value="1"/>
</dbReference>
<evidence type="ECO:0000313" key="11">
    <source>
        <dbReference type="EMBL" id="AJY74558.1"/>
    </source>
</evidence>
<dbReference type="SUPFAM" id="SSF46894">
    <property type="entry name" value="C-terminal effector domain of the bipartite response regulators"/>
    <property type="match status" value="1"/>
</dbReference>
<dbReference type="FunFam" id="3.40.50.2300:FF:000001">
    <property type="entry name" value="DNA-binding response regulator PhoB"/>
    <property type="match status" value="1"/>
</dbReference>
<dbReference type="Gene3D" id="6.10.250.690">
    <property type="match status" value="1"/>
</dbReference>
<evidence type="ECO:0000313" key="12">
    <source>
        <dbReference type="Proteomes" id="UP000032633"/>
    </source>
</evidence>
<dbReference type="EMBL" id="CP011058">
    <property type="protein sequence ID" value="AJY74558.1"/>
    <property type="molecule type" value="Genomic_DNA"/>
</dbReference>
<evidence type="ECO:0008006" key="13">
    <source>
        <dbReference type="Google" id="ProtNLM"/>
    </source>
</evidence>
<dbReference type="PROSITE" id="PS50110">
    <property type="entry name" value="RESPONSE_REGULATORY"/>
    <property type="match status" value="1"/>
</dbReference>
<protein>
    <recommendedName>
        <fullName evidence="13">Chemotaxis protein CheY</fullName>
    </recommendedName>
</protein>
<keyword evidence="4" id="KW-0805">Transcription regulation</keyword>
<dbReference type="PANTHER" id="PTHR48111">
    <property type="entry name" value="REGULATOR OF RPOS"/>
    <property type="match status" value="1"/>
</dbReference>
<reference evidence="11 12" key="1">
    <citation type="journal article" date="2015" name="J. Biotechnol.">
        <title>Complete genome sequence of Paenibacillus beijingensis 7188(T) (=DSM 24997(T)), a novel rhizobacterium from jujube garden soil.</title>
        <authorList>
            <person name="Kwak Y."/>
            <person name="Shin J.H."/>
        </authorList>
    </citation>
    <scope>NUCLEOTIDE SEQUENCE [LARGE SCALE GENOMIC DNA]</scope>
    <source>
        <strain evidence="11 12">DSM 24997</strain>
    </source>
</reference>
<keyword evidence="12" id="KW-1185">Reference proteome</keyword>
<evidence type="ECO:0000256" key="7">
    <source>
        <dbReference type="PROSITE-ProRule" id="PRU00169"/>
    </source>
</evidence>
<dbReference type="HOGENOM" id="CLU_000445_30_4_9"/>
<evidence type="ECO:0000256" key="2">
    <source>
        <dbReference type="ARBA" id="ARBA00022553"/>
    </source>
</evidence>
<dbReference type="InterPro" id="IPR039420">
    <property type="entry name" value="WalR-like"/>
</dbReference>
<evidence type="ECO:0000256" key="5">
    <source>
        <dbReference type="ARBA" id="ARBA00023125"/>
    </source>
</evidence>
<dbReference type="SMART" id="SM00448">
    <property type="entry name" value="REC"/>
    <property type="match status" value="1"/>
</dbReference>
<keyword evidence="5 8" id="KW-0238">DNA-binding</keyword>
<evidence type="ECO:0000256" key="8">
    <source>
        <dbReference type="PROSITE-ProRule" id="PRU01091"/>
    </source>
</evidence>
<accession>A0A0D5NI07</accession>
<dbReference type="Proteomes" id="UP000032633">
    <property type="component" value="Chromosome"/>
</dbReference>
<dbReference type="AlphaFoldDB" id="A0A0D5NI07"/>
<dbReference type="Pfam" id="PF00486">
    <property type="entry name" value="Trans_reg_C"/>
    <property type="match status" value="1"/>
</dbReference>
<dbReference type="GO" id="GO:0006355">
    <property type="term" value="P:regulation of DNA-templated transcription"/>
    <property type="evidence" value="ECO:0007669"/>
    <property type="project" value="InterPro"/>
</dbReference>
<dbReference type="STRING" id="1126833.VN24_08225"/>
<dbReference type="Pfam" id="PF00072">
    <property type="entry name" value="Response_reg"/>
    <property type="match status" value="1"/>
</dbReference>
<dbReference type="RefSeq" id="WP_045669991.1">
    <property type="nucleotide sequence ID" value="NZ_CP011058.1"/>
</dbReference>
<feature type="domain" description="OmpR/PhoB-type" evidence="10">
    <location>
        <begin position="133"/>
        <end position="232"/>
    </location>
</feature>
<dbReference type="Gene3D" id="3.40.50.2300">
    <property type="match status" value="1"/>
</dbReference>
<dbReference type="InterPro" id="IPR016032">
    <property type="entry name" value="Sig_transdc_resp-reg_C-effctor"/>
</dbReference>
<keyword evidence="6" id="KW-0804">Transcription</keyword>
<evidence type="ECO:0000256" key="1">
    <source>
        <dbReference type="ARBA" id="ARBA00004496"/>
    </source>
</evidence>
<keyword evidence="3" id="KW-0902">Two-component regulatory system</keyword>
<feature type="DNA-binding region" description="OmpR/PhoB-type" evidence="8">
    <location>
        <begin position="133"/>
        <end position="232"/>
    </location>
</feature>
<dbReference type="GO" id="GO:0000976">
    <property type="term" value="F:transcription cis-regulatory region binding"/>
    <property type="evidence" value="ECO:0007669"/>
    <property type="project" value="TreeGrafter"/>
</dbReference>
<evidence type="ECO:0000259" key="10">
    <source>
        <dbReference type="PROSITE" id="PS51755"/>
    </source>
</evidence>
<dbReference type="Gene3D" id="1.10.10.10">
    <property type="entry name" value="Winged helix-like DNA-binding domain superfamily/Winged helix DNA-binding domain"/>
    <property type="match status" value="1"/>
</dbReference>
<organism evidence="11 12">
    <name type="scientific">Paenibacillus beijingensis</name>
    <dbReference type="NCBI Taxonomy" id="1126833"/>
    <lineage>
        <taxon>Bacteria</taxon>
        <taxon>Bacillati</taxon>
        <taxon>Bacillota</taxon>
        <taxon>Bacilli</taxon>
        <taxon>Bacillales</taxon>
        <taxon>Paenibacillaceae</taxon>
        <taxon>Paenibacillus</taxon>
    </lineage>
</organism>
<dbReference type="FunFam" id="1.10.10.10:FF:000018">
    <property type="entry name" value="DNA-binding response regulator ResD"/>
    <property type="match status" value="1"/>
</dbReference>
<evidence type="ECO:0000259" key="9">
    <source>
        <dbReference type="PROSITE" id="PS50110"/>
    </source>
</evidence>
<dbReference type="PROSITE" id="PS51755">
    <property type="entry name" value="OMPR_PHOB"/>
    <property type="match status" value="1"/>
</dbReference>
<comment type="subcellular location">
    <subcellularLocation>
        <location evidence="1">Cytoplasm</location>
    </subcellularLocation>
</comment>
<dbReference type="GO" id="GO:0000156">
    <property type="term" value="F:phosphorelay response regulator activity"/>
    <property type="evidence" value="ECO:0007669"/>
    <property type="project" value="TreeGrafter"/>
</dbReference>
<keyword evidence="2 7" id="KW-0597">Phosphoprotein</keyword>
<feature type="domain" description="Response regulatory" evidence="9">
    <location>
        <begin position="5"/>
        <end position="118"/>
    </location>
</feature>